<evidence type="ECO:0000256" key="6">
    <source>
        <dbReference type="PROSITE-ProRule" id="PRU00146"/>
    </source>
</evidence>
<keyword evidence="10" id="KW-1185">Reference proteome</keyword>
<dbReference type="PROSITE" id="PS50016">
    <property type="entry name" value="ZF_PHD_2"/>
    <property type="match status" value="1"/>
</dbReference>
<comment type="caution">
    <text evidence="9">The sequence shown here is derived from an EMBL/GenBank/DDBJ whole genome shotgun (WGS) entry which is preliminary data.</text>
</comment>
<proteinExistence type="predicted"/>
<keyword evidence="4" id="KW-0862">Zinc</keyword>
<keyword evidence="3 6" id="KW-0863">Zinc-finger</keyword>
<evidence type="ECO:0000313" key="9">
    <source>
        <dbReference type="EMBL" id="RSH78353.1"/>
    </source>
</evidence>
<dbReference type="SUPFAM" id="SSF57903">
    <property type="entry name" value="FYVE/PHD zinc finger"/>
    <property type="match status" value="1"/>
</dbReference>
<dbReference type="GeneID" id="39586619"/>
<feature type="compositionally biased region" description="Basic and acidic residues" evidence="7">
    <location>
        <begin position="89"/>
        <end position="102"/>
    </location>
</feature>
<feature type="region of interest" description="Disordered" evidence="7">
    <location>
        <begin position="411"/>
        <end position="439"/>
    </location>
</feature>
<keyword evidence="5" id="KW-0539">Nucleus</keyword>
<dbReference type="PANTHER" id="PTHR46174">
    <property type="entry name" value="CXXC-TYPE ZINC FINGER PROTEIN 1"/>
    <property type="match status" value="1"/>
</dbReference>
<dbReference type="InterPro" id="IPR001965">
    <property type="entry name" value="Znf_PHD"/>
</dbReference>
<evidence type="ECO:0000256" key="4">
    <source>
        <dbReference type="ARBA" id="ARBA00022833"/>
    </source>
</evidence>
<evidence type="ECO:0000259" key="8">
    <source>
        <dbReference type="PROSITE" id="PS50016"/>
    </source>
</evidence>
<dbReference type="SMART" id="SM00249">
    <property type="entry name" value="PHD"/>
    <property type="match status" value="1"/>
</dbReference>
<dbReference type="Gene3D" id="3.30.40.10">
    <property type="entry name" value="Zinc/RING finger domain, C3HC4 (zinc finger)"/>
    <property type="match status" value="1"/>
</dbReference>
<dbReference type="Pfam" id="PF00628">
    <property type="entry name" value="PHD"/>
    <property type="match status" value="1"/>
</dbReference>
<feature type="compositionally biased region" description="Basic and acidic residues" evidence="7">
    <location>
        <begin position="188"/>
        <end position="214"/>
    </location>
</feature>
<dbReference type="RefSeq" id="XP_028473500.1">
    <property type="nucleotide sequence ID" value="XM_028617822.1"/>
</dbReference>
<organism evidence="9 10">
    <name type="scientific">Apiotrichum porosum</name>
    <dbReference type="NCBI Taxonomy" id="105984"/>
    <lineage>
        <taxon>Eukaryota</taxon>
        <taxon>Fungi</taxon>
        <taxon>Dikarya</taxon>
        <taxon>Basidiomycota</taxon>
        <taxon>Agaricomycotina</taxon>
        <taxon>Tremellomycetes</taxon>
        <taxon>Trichosporonales</taxon>
        <taxon>Trichosporonaceae</taxon>
        <taxon>Apiotrichum</taxon>
    </lineage>
</organism>
<dbReference type="InterPro" id="IPR013083">
    <property type="entry name" value="Znf_RING/FYVE/PHD"/>
</dbReference>
<evidence type="ECO:0000256" key="3">
    <source>
        <dbReference type="ARBA" id="ARBA00022771"/>
    </source>
</evidence>
<keyword evidence="2" id="KW-0479">Metal-binding</keyword>
<dbReference type="Proteomes" id="UP000279236">
    <property type="component" value="Unassembled WGS sequence"/>
</dbReference>
<dbReference type="InterPro" id="IPR019786">
    <property type="entry name" value="Zinc_finger_PHD-type_CS"/>
</dbReference>
<feature type="region of interest" description="Disordered" evidence="7">
    <location>
        <begin position="1"/>
        <end position="229"/>
    </location>
</feature>
<feature type="compositionally biased region" description="Low complexity" evidence="7">
    <location>
        <begin position="108"/>
        <end position="132"/>
    </location>
</feature>
<comment type="subcellular location">
    <subcellularLocation>
        <location evidence="1">Nucleus</location>
    </subcellularLocation>
</comment>
<dbReference type="GO" id="GO:0048188">
    <property type="term" value="C:Set1C/COMPASS complex"/>
    <property type="evidence" value="ECO:0007669"/>
    <property type="project" value="InterPro"/>
</dbReference>
<sequence length="536" mass="56460">MSTPEAGAASAVPSKPAASPHIVADAPLIDKHPRSADDDTPLPDAKRVKTEAMDLEQAGGDGVTASIGTQVPSVTPALARDSMTTVSDQHPHVDIDHDRDGESEIDSTRSAPPASSTPASATASASASAAASPDKKSAEDKKALERRLRKAALDKQRRERKKAEKIAAAAAEAAAAALAAESPASVPDKSEKSESKDKKRPRSKLDELKAERARSASTGPGTPRSGAAGDDDDQYCVCKGANEDDETYIGCEVCDNWFHPSCMGIAENDVDLLDVYVCPPCEERTGKITVYKRVCKRGGCERTARPESKFCSSRCAFQHAQGVAASIDKAGQENLTNALAAYPSPTPSVAIETHAAGSSPAAHLPETGGAAALLASLEAQAEDVARAAQVVAQRQALLARAVERWEALAPAPLPEGSAPAPKKKSSKNKRRDGEAAAAAERPCGFDHRLLWDDGPVAEWAAGGVEEAGEEETCAARRRCERHQGWQRTIGVALDVEYAQLERRKAELDGMVDRVERTDAAEAAGQRSRAAVHARLG</sequence>
<feature type="domain" description="PHD-type" evidence="8">
    <location>
        <begin position="233"/>
        <end position="284"/>
    </location>
</feature>
<protein>
    <recommendedName>
        <fullName evidence="8">PHD-type domain-containing protein</fullName>
    </recommendedName>
</protein>
<feature type="compositionally biased region" description="Low complexity" evidence="7">
    <location>
        <begin position="1"/>
        <end position="20"/>
    </location>
</feature>
<dbReference type="InterPro" id="IPR037869">
    <property type="entry name" value="Spp1/CFP1"/>
</dbReference>
<feature type="compositionally biased region" description="Low complexity" evidence="7">
    <location>
        <begin position="166"/>
        <end position="181"/>
    </location>
</feature>
<evidence type="ECO:0000256" key="7">
    <source>
        <dbReference type="SAM" id="MobiDB-lite"/>
    </source>
</evidence>
<reference evidence="9 10" key="1">
    <citation type="submission" date="2018-11" db="EMBL/GenBank/DDBJ databases">
        <title>Genome sequence of Apiotrichum porosum DSM 27194.</title>
        <authorList>
            <person name="Aliyu H."/>
            <person name="Gorte O."/>
            <person name="Ochsenreither K."/>
        </authorList>
    </citation>
    <scope>NUCLEOTIDE SEQUENCE [LARGE SCALE GENOMIC DNA]</scope>
    <source>
        <strain evidence="9 10">DSM 27194</strain>
    </source>
</reference>
<dbReference type="OrthoDB" id="436852at2759"/>
<evidence type="ECO:0000256" key="1">
    <source>
        <dbReference type="ARBA" id="ARBA00004123"/>
    </source>
</evidence>
<evidence type="ECO:0000256" key="2">
    <source>
        <dbReference type="ARBA" id="ARBA00022723"/>
    </source>
</evidence>
<dbReference type="GO" id="GO:0045893">
    <property type="term" value="P:positive regulation of DNA-templated transcription"/>
    <property type="evidence" value="ECO:0007669"/>
    <property type="project" value="TreeGrafter"/>
</dbReference>
<feature type="compositionally biased region" description="Basic residues" evidence="7">
    <location>
        <begin position="421"/>
        <end position="430"/>
    </location>
</feature>
<dbReference type="InterPro" id="IPR011011">
    <property type="entry name" value="Znf_FYVE_PHD"/>
</dbReference>
<dbReference type="InterPro" id="IPR019787">
    <property type="entry name" value="Znf_PHD-finger"/>
</dbReference>
<dbReference type="GO" id="GO:0008270">
    <property type="term" value="F:zinc ion binding"/>
    <property type="evidence" value="ECO:0007669"/>
    <property type="project" value="UniProtKB-KW"/>
</dbReference>
<dbReference type="AlphaFoldDB" id="A0A427XHW2"/>
<dbReference type="PROSITE" id="PS01359">
    <property type="entry name" value="ZF_PHD_1"/>
    <property type="match status" value="1"/>
</dbReference>
<evidence type="ECO:0000313" key="10">
    <source>
        <dbReference type="Proteomes" id="UP000279236"/>
    </source>
</evidence>
<name>A0A427XHW2_9TREE</name>
<feature type="compositionally biased region" description="Basic and acidic residues" evidence="7">
    <location>
        <begin position="28"/>
        <end position="37"/>
    </location>
</feature>
<dbReference type="STRING" id="105984.A0A427XHW2"/>
<feature type="compositionally biased region" description="Basic and acidic residues" evidence="7">
    <location>
        <begin position="133"/>
        <end position="165"/>
    </location>
</feature>
<gene>
    <name evidence="9" type="ORF">EHS24_002076</name>
</gene>
<evidence type="ECO:0000256" key="5">
    <source>
        <dbReference type="ARBA" id="ARBA00023242"/>
    </source>
</evidence>
<accession>A0A427XHW2</accession>
<dbReference type="EMBL" id="RSCE01000012">
    <property type="protein sequence ID" value="RSH78353.1"/>
    <property type="molecule type" value="Genomic_DNA"/>
</dbReference>
<dbReference type="PANTHER" id="PTHR46174:SF1">
    <property type="entry name" value="CXXC-TYPE ZINC FINGER PROTEIN 1"/>
    <property type="match status" value="1"/>
</dbReference>